<organism evidence="1 2">
    <name type="scientific">Hyalomma asiaticum</name>
    <name type="common">Tick</name>
    <dbReference type="NCBI Taxonomy" id="266040"/>
    <lineage>
        <taxon>Eukaryota</taxon>
        <taxon>Metazoa</taxon>
        <taxon>Ecdysozoa</taxon>
        <taxon>Arthropoda</taxon>
        <taxon>Chelicerata</taxon>
        <taxon>Arachnida</taxon>
        <taxon>Acari</taxon>
        <taxon>Parasitiformes</taxon>
        <taxon>Ixodida</taxon>
        <taxon>Ixodoidea</taxon>
        <taxon>Ixodidae</taxon>
        <taxon>Hyalomminae</taxon>
        <taxon>Hyalomma</taxon>
    </lineage>
</organism>
<keyword evidence="2" id="KW-1185">Reference proteome</keyword>
<evidence type="ECO:0000313" key="2">
    <source>
        <dbReference type="Proteomes" id="UP000821845"/>
    </source>
</evidence>
<evidence type="ECO:0000313" key="1">
    <source>
        <dbReference type="EMBL" id="KAH6924269.1"/>
    </source>
</evidence>
<accession>A0ACB7RQY9</accession>
<sequence>MRHDWSVSGWQMLQHRRTVARVNFLCRCLDGSLGDAYICATVRCNKRTGQPEAICEDCAPPELSHSSSSARLSSAPLKGQTTIHVVAAGQIKFTGKRWVPYSESFVLTAEGNVWRIVMDTFRFQEPAPV</sequence>
<dbReference type="Proteomes" id="UP000821845">
    <property type="component" value="Chromosome 8"/>
</dbReference>
<gene>
    <name evidence="1" type="ORF">HPB50_014550</name>
</gene>
<dbReference type="EMBL" id="CM023488">
    <property type="protein sequence ID" value="KAH6924269.1"/>
    <property type="molecule type" value="Genomic_DNA"/>
</dbReference>
<name>A0ACB7RQY9_HYAAI</name>
<reference evidence="1" key="1">
    <citation type="submission" date="2020-05" db="EMBL/GenBank/DDBJ databases">
        <title>Large-scale comparative analyses of tick genomes elucidate their genetic diversity and vector capacities.</title>
        <authorList>
            <person name="Jia N."/>
            <person name="Wang J."/>
            <person name="Shi W."/>
            <person name="Du L."/>
            <person name="Sun Y."/>
            <person name="Zhan W."/>
            <person name="Jiang J."/>
            <person name="Wang Q."/>
            <person name="Zhang B."/>
            <person name="Ji P."/>
            <person name="Sakyi L.B."/>
            <person name="Cui X."/>
            <person name="Yuan T."/>
            <person name="Jiang B."/>
            <person name="Yang W."/>
            <person name="Lam T.T.-Y."/>
            <person name="Chang Q."/>
            <person name="Ding S."/>
            <person name="Wang X."/>
            <person name="Zhu J."/>
            <person name="Ruan X."/>
            <person name="Zhao L."/>
            <person name="Wei J."/>
            <person name="Que T."/>
            <person name="Du C."/>
            <person name="Cheng J."/>
            <person name="Dai P."/>
            <person name="Han X."/>
            <person name="Huang E."/>
            <person name="Gao Y."/>
            <person name="Liu J."/>
            <person name="Shao H."/>
            <person name="Ye R."/>
            <person name="Li L."/>
            <person name="Wei W."/>
            <person name="Wang X."/>
            <person name="Wang C."/>
            <person name="Yang T."/>
            <person name="Huo Q."/>
            <person name="Li W."/>
            <person name="Guo W."/>
            <person name="Chen H."/>
            <person name="Zhou L."/>
            <person name="Ni X."/>
            <person name="Tian J."/>
            <person name="Zhou Y."/>
            <person name="Sheng Y."/>
            <person name="Liu T."/>
            <person name="Pan Y."/>
            <person name="Xia L."/>
            <person name="Li J."/>
            <person name="Zhao F."/>
            <person name="Cao W."/>
        </authorList>
    </citation>
    <scope>NUCLEOTIDE SEQUENCE</scope>
    <source>
        <strain evidence="1">Hyas-2018</strain>
    </source>
</reference>
<comment type="caution">
    <text evidence="1">The sequence shown here is derived from an EMBL/GenBank/DDBJ whole genome shotgun (WGS) entry which is preliminary data.</text>
</comment>
<proteinExistence type="predicted"/>
<protein>
    <submittedName>
        <fullName evidence="1">Uncharacterized protein</fullName>
    </submittedName>
</protein>